<keyword evidence="1" id="KW-0732">Signal</keyword>
<feature type="domain" description="SCP" evidence="2">
    <location>
        <begin position="35"/>
        <end position="162"/>
    </location>
</feature>
<dbReference type="STRING" id="29730.A0A0D2S3B4"/>
<dbReference type="AlphaFoldDB" id="A0A0D2S3B4"/>
<dbReference type="Gramene" id="KJB25770">
    <property type="protein sequence ID" value="KJB25770"/>
    <property type="gene ID" value="B456_004G207800"/>
</dbReference>
<dbReference type="PANTHER" id="PTHR10334">
    <property type="entry name" value="CYSTEINE-RICH SECRETORY PROTEIN-RELATED"/>
    <property type="match status" value="1"/>
</dbReference>
<evidence type="ECO:0000313" key="3">
    <source>
        <dbReference type="EMBL" id="KJB25770.1"/>
    </source>
</evidence>
<dbReference type="InterPro" id="IPR035940">
    <property type="entry name" value="CAP_sf"/>
</dbReference>
<dbReference type="InterPro" id="IPR001283">
    <property type="entry name" value="CRISP-related"/>
</dbReference>
<dbReference type="EMBL" id="CM001743">
    <property type="protein sequence ID" value="KJB25770.1"/>
    <property type="molecule type" value="Genomic_DNA"/>
</dbReference>
<feature type="signal peptide" evidence="1">
    <location>
        <begin position="1"/>
        <end position="23"/>
    </location>
</feature>
<keyword evidence="4" id="KW-1185">Reference proteome</keyword>
<gene>
    <name evidence="3" type="ORF">B456_004G207800</name>
</gene>
<dbReference type="GO" id="GO:0005576">
    <property type="term" value="C:extracellular region"/>
    <property type="evidence" value="ECO:0007669"/>
    <property type="project" value="InterPro"/>
</dbReference>
<dbReference type="OMA" id="INDCALV"/>
<name>A0A0D2S3B4_GOSRA</name>
<organism evidence="3 4">
    <name type="scientific">Gossypium raimondii</name>
    <name type="common">Peruvian cotton</name>
    <name type="synonym">Gossypium klotzschianum subsp. raimondii</name>
    <dbReference type="NCBI Taxonomy" id="29730"/>
    <lineage>
        <taxon>Eukaryota</taxon>
        <taxon>Viridiplantae</taxon>
        <taxon>Streptophyta</taxon>
        <taxon>Embryophyta</taxon>
        <taxon>Tracheophyta</taxon>
        <taxon>Spermatophyta</taxon>
        <taxon>Magnoliopsida</taxon>
        <taxon>eudicotyledons</taxon>
        <taxon>Gunneridae</taxon>
        <taxon>Pentapetalae</taxon>
        <taxon>rosids</taxon>
        <taxon>malvids</taxon>
        <taxon>Malvales</taxon>
        <taxon>Malvaceae</taxon>
        <taxon>Malvoideae</taxon>
        <taxon>Gossypium</taxon>
    </lineage>
</organism>
<dbReference type="Gene3D" id="3.40.33.10">
    <property type="entry name" value="CAP"/>
    <property type="match status" value="1"/>
</dbReference>
<dbReference type="eggNOG" id="KOG3017">
    <property type="taxonomic scope" value="Eukaryota"/>
</dbReference>
<feature type="chain" id="PRO_5002263530" description="SCP domain-containing protein" evidence="1">
    <location>
        <begin position="24"/>
        <end position="166"/>
    </location>
</feature>
<dbReference type="InterPro" id="IPR018244">
    <property type="entry name" value="Allrgn_V5/Tpx1_CS"/>
</dbReference>
<dbReference type="SUPFAM" id="SSF55797">
    <property type="entry name" value="PR-1-like"/>
    <property type="match status" value="1"/>
</dbReference>
<dbReference type="InterPro" id="IPR014044">
    <property type="entry name" value="CAP_dom"/>
</dbReference>
<dbReference type="FunFam" id="3.40.33.10:FF:000004">
    <property type="entry name" value="CAP, cysteine-rich secretory protein, antigen 5"/>
    <property type="match status" value="1"/>
</dbReference>
<dbReference type="CDD" id="cd05381">
    <property type="entry name" value="CAP_PR-1"/>
    <property type="match status" value="1"/>
</dbReference>
<sequence length="166" mass="18561">MEWCEHLLAVNFAIVNFALPSFAQNMQEDFLDAQNLQDDFLDAQNNAREEVNVEPLAWDDQVAAYSLAYAEQRIGECNLVHSEGPYGENIAMGTDDVSIADALEMWIEEKVYYDHCSNSCAAGEICGHYTQVVWRDSIHIGLGVTMEEPSFCNYDPPGNVVGQSPF</sequence>
<dbReference type="SMART" id="SM00198">
    <property type="entry name" value="SCP"/>
    <property type="match status" value="1"/>
</dbReference>
<dbReference type="Pfam" id="PF00188">
    <property type="entry name" value="CAP"/>
    <property type="match status" value="1"/>
</dbReference>
<proteinExistence type="predicted"/>
<evidence type="ECO:0000256" key="1">
    <source>
        <dbReference type="SAM" id="SignalP"/>
    </source>
</evidence>
<dbReference type="Proteomes" id="UP000032304">
    <property type="component" value="Chromosome 4"/>
</dbReference>
<evidence type="ECO:0000313" key="4">
    <source>
        <dbReference type="Proteomes" id="UP000032304"/>
    </source>
</evidence>
<protein>
    <recommendedName>
        <fullName evidence="2">SCP domain-containing protein</fullName>
    </recommendedName>
</protein>
<accession>A0A0D2S3B4</accession>
<reference evidence="3 4" key="1">
    <citation type="journal article" date="2012" name="Nature">
        <title>Repeated polyploidization of Gossypium genomes and the evolution of spinnable cotton fibres.</title>
        <authorList>
            <person name="Paterson A.H."/>
            <person name="Wendel J.F."/>
            <person name="Gundlach H."/>
            <person name="Guo H."/>
            <person name="Jenkins J."/>
            <person name="Jin D."/>
            <person name="Llewellyn D."/>
            <person name="Showmaker K.C."/>
            <person name="Shu S."/>
            <person name="Udall J."/>
            <person name="Yoo M.J."/>
            <person name="Byers R."/>
            <person name="Chen W."/>
            <person name="Doron-Faigenboim A."/>
            <person name="Duke M.V."/>
            <person name="Gong L."/>
            <person name="Grimwood J."/>
            <person name="Grover C."/>
            <person name="Grupp K."/>
            <person name="Hu G."/>
            <person name="Lee T.H."/>
            <person name="Li J."/>
            <person name="Lin L."/>
            <person name="Liu T."/>
            <person name="Marler B.S."/>
            <person name="Page J.T."/>
            <person name="Roberts A.W."/>
            <person name="Romanel E."/>
            <person name="Sanders W.S."/>
            <person name="Szadkowski E."/>
            <person name="Tan X."/>
            <person name="Tang H."/>
            <person name="Xu C."/>
            <person name="Wang J."/>
            <person name="Wang Z."/>
            <person name="Zhang D."/>
            <person name="Zhang L."/>
            <person name="Ashrafi H."/>
            <person name="Bedon F."/>
            <person name="Bowers J.E."/>
            <person name="Brubaker C.L."/>
            <person name="Chee P.W."/>
            <person name="Das S."/>
            <person name="Gingle A.R."/>
            <person name="Haigler C.H."/>
            <person name="Harker D."/>
            <person name="Hoffmann L.V."/>
            <person name="Hovav R."/>
            <person name="Jones D.C."/>
            <person name="Lemke C."/>
            <person name="Mansoor S."/>
            <person name="ur Rahman M."/>
            <person name="Rainville L.N."/>
            <person name="Rambani A."/>
            <person name="Reddy U.K."/>
            <person name="Rong J.K."/>
            <person name="Saranga Y."/>
            <person name="Scheffler B.E."/>
            <person name="Scheffler J.A."/>
            <person name="Stelly D.M."/>
            <person name="Triplett B.A."/>
            <person name="Van Deynze A."/>
            <person name="Vaslin M.F."/>
            <person name="Waghmare V.N."/>
            <person name="Walford S.A."/>
            <person name="Wright R.J."/>
            <person name="Zaki E.A."/>
            <person name="Zhang T."/>
            <person name="Dennis E.S."/>
            <person name="Mayer K.F."/>
            <person name="Peterson D.G."/>
            <person name="Rokhsar D.S."/>
            <person name="Wang X."/>
            <person name="Schmutz J."/>
        </authorList>
    </citation>
    <scope>NUCLEOTIDE SEQUENCE [LARGE SCALE GENOMIC DNA]</scope>
</reference>
<dbReference type="PROSITE" id="PS01009">
    <property type="entry name" value="CRISP_1"/>
    <property type="match status" value="1"/>
</dbReference>
<evidence type="ECO:0000259" key="2">
    <source>
        <dbReference type="SMART" id="SM00198"/>
    </source>
</evidence>
<dbReference type="PRINTS" id="PR00837">
    <property type="entry name" value="V5TPXLIKE"/>
</dbReference>